<dbReference type="Proteomes" id="UP000827872">
    <property type="component" value="Linkage Group LG10"/>
</dbReference>
<reference evidence="1" key="1">
    <citation type="submission" date="2021-08" db="EMBL/GenBank/DDBJ databases">
        <title>The first chromosome-level gecko genome reveals the dynamic sex chromosomes of Neotropical dwarf geckos (Sphaerodactylidae: Sphaerodactylus).</title>
        <authorList>
            <person name="Pinto B.J."/>
            <person name="Keating S.E."/>
            <person name="Gamble T."/>
        </authorList>
    </citation>
    <scope>NUCLEOTIDE SEQUENCE</scope>
    <source>
        <strain evidence="1">TG3544</strain>
    </source>
</reference>
<proteinExistence type="predicted"/>
<gene>
    <name evidence="1" type="ORF">K3G42_008226</name>
</gene>
<protein>
    <submittedName>
        <fullName evidence="1">Uncharacterized protein</fullName>
    </submittedName>
</protein>
<keyword evidence="2" id="KW-1185">Reference proteome</keyword>
<evidence type="ECO:0000313" key="2">
    <source>
        <dbReference type="Proteomes" id="UP000827872"/>
    </source>
</evidence>
<evidence type="ECO:0000313" key="1">
    <source>
        <dbReference type="EMBL" id="KAH7988122.1"/>
    </source>
</evidence>
<sequence>MEEPSQPPRDSPQPEPALAEAQKWIEWGRFAIGLRGLKLPASAVSALLVQSCNRKPGAKGSQGWRGLQRPVKPVAHLTGRGCEEDASLSTSSVTLPRPR</sequence>
<name>A0ACB8E7E0_9SAUR</name>
<comment type="caution">
    <text evidence="1">The sequence shown here is derived from an EMBL/GenBank/DDBJ whole genome shotgun (WGS) entry which is preliminary data.</text>
</comment>
<organism evidence="1 2">
    <name type="scientific">Sphaerodactylus townsendi</name>
    <dbReference type="NCBI Taxonomy" id="933632"/>
    <lineage>
        <taxon>Eukaryota</taxon>
        <taxon>Metazoa</taxon>
        <taxon>Chordata</taxon>
        <taxon>Craniata</taxon>
        <taxon>Vertebrata</taxon>
        <taxon>Euteleostomi</taxon>
        <taxon>Lepidosauria</taxon>
        <taxon>Squamata</taxon>
        <taxon>Bifurcata</taxon>
        <taxon>Gekkota</taxon>
        <taxon>Sphaerodactylidae</taxon>
        <taxon>Sphaerodactylus</taxon>
    </lineage>
</organism>
<accession>A0ACB8E7E0</accession>
<dbReference type="EMBL" id="CM037623">
    <property type="protein sequence ID" value="KAH7988122.1"/>
    <property type="molecule type" value="Genomic_DNA"/>
</dbReference>